<dbReference type="InterPro" id="IPR024688">
    <property type="entry name" value="Mac_dom"/>
</dbReference>
<evidence type="ECO:0000256" key="1">
    <source>
        <dbReference type="ARBA" id="ARBA00007274"/>
    </source>
</evidence>
<keyword evidence="8" id="KW-1185">Reference proteome</keyword>
<dbReference type="InterPro" id="IPR018357">
    <property type="entry name" value="Hexapep_transf_CS"/>
</dbReference>
<dbReference type="CDD" id="cd03357">
    <property type="entry name" value="LbH_MAT_GAT"/>
    <property type="match status" value="1"/>
</dbReference>
<dbReference type="EC" id="2.3.1.-" evidence="5"/>
<dbReference type="InterPro" id="IPR001451">
    <property type="entry name" value="Hexapep"/>
</dbReference>
<dbReference type="EMBL" id="JAFKCW010000003">
    <property type="protein sequence ID" value="MBN7802326.1"/>
    <property type="molecule type" value="Genomic_DNA"/>
</dbReference>
<reference evidence="7 8" key="1">
    <citation type="submission" date="2021-03" db="EMBL/GenBank/DDBJ databases">
        <title>novel species isolated from a fishpond in China.</title>
        <authorList>
            <person name="Lu H."/>
            <person name="Cai Z."/>
        </authorList>
    </citation>
    <scope>NUCLEOTIDE SEQUENCE [LARGE SCALE GENOMIC DNA]</scope>
    <source>
        <strain evidence="7 8">JCM 31546</strain>
    </source>
</reference>
<gene>
    <name evidence="7" type="ORF">J0A67_15735</name>
</gene>
<dbReference type="Pfam" id="PF12464">
    <property type="entry name" value="Mac"/>
    <property type="match status" value="1"/>
</dbReference>
<keyword evidence="2 5" id="KW-0808">Transferase</keyword>
<evidence type="ECO:0000256" key="4">
    <source>
        <dbReference type="ARBA" id="ARBA00023315"/>
    </source>
</evidence>
<dbReference type="SMART" id="SM01266">
    <property type="entry name" value="Mac"/>
    <property type="match status" value="1"/>
</dbReference>
<dbReference type="Pfam" id="PF00132">
    <property type="entry name" value="Hexapep"/>
    <property type="match status" value="1"/>
</dbReference>
<dbReference type="InterPro" id="IPR039369">
    <property type="entry name" value="LacA-like"/>
</dbReference>
<protein>
    <recommendedName>
        <fullName evidence="5">Acetyltransferase</fullName>
        <ecNumber evidence="5">2.3.1.-</ecNumber>
    </recommendedName>
</protein>
<evidence type="ECO:0000256" key="5">
    <source>
        <dbReference type="RuleBase" id="RU367021"/>
    </source>
</evidence>
<comment type="caution">
    <text evidence="7">The sequence shown here is derived from an EMBL/GenBank/DDBJ whole genome shotgun (WGS) entry which is preliminary data.</text>
</comment>
<organism evidence="7 8">
    <name type="scientific">Algoriphagus aestuariicola</name>
    <dbReference type="NCBI Taxonomy" id="1852016"/>
    <lineage>
        <taxon>Bacteria</taxon>
        <taxon>Pseudomonadati</taxon>
        <taxon>Bacteroidota</taxon>
        <taxon>Cytophagia</taxon>
        <taxon>Cytophagales</taxon>
        <taxon>Cyclobacteriaceae</taxon>
        <taxon>Algoriphagus</taxon>
    </lineage>
</organism>
<comment type="similarity">
    <text evidence="1 5">Belongs to the transferase hexapeptide repeat family.</text>
</comment>
<accession>A0ABS3BVJ7</accession>
<evidence type="ECO:0000256" key="2">
    <source>
        <dbReference type="ARBA" id="ARBA00022679"/>
    </source>
</evidence>
<dbReference type="SUPFAM" id="SSF51161">
    <property type="entry name" value="Trimeric LpxA-like enzymes"/>
    <property type="match status" value="1"/>
</dbReference>
<proteinExistence type="inferred from homology"/>
<keyword evidence="4 5" id="KW-0012">Acyltransferase</keyword>
<dbReference type="PANTHER" id="PTHR43017">
    <property type="entry name" value="GALACTOSIDE O-ACETYLTRANSFERASE"/>
    <property type="match status" value="1"/>
</dbReference>
<feature type="domain" description="Maltose/galactoside acetyltransferase" evidence="6">
    <location>
        <begin position="5"/>
        <end position="59"/>
    </location>
</feature>
<sequence>MKTNLEKMLAGEVYDTRDPELLILYHHARRLTLEYNNSDSTDRENRDRILSELLGRKGEGVWVESPFYCDFGKNIEIGENTFVNVNCMFLDDNLIRIGRNGLIAPYVQIFTATHPLKASERIYMDGESTRYHTATKPVIIGDNVWIGGNAVICPGVTIGNNVTIGAGSVVTKDIPNDVLAFGNPCKVIKSLE</sequence>
<dbReference type="PANTHER" id="PTHR43017:SF1">
    <property type="entry name" value="ACETYLTRANSFERASE YJL218W-RELATED"/>
    <property type="match status" value="1"/>
</dbReference>
<dbReference type="RefSeq" id="WP_206570320.1">
    <property type="nucleotide sequence ID" value="NZ_JAFKCW010000003.1"/>
</dbReference>
<name>A0ABS3BVJ7_9BACT</name>
<dbReference type="PROSITE" id="PS00101">
    <property type="entry name" value="HEXAPEP_TRANSFERASES"/>
    <property type="match status" value="1"/>
</dbReference>
<dbReference type="InterPro" id="IPR011004">
    <property type="entry name" value="Trimer_LpxA-like_sf"/>
</dbReference>
<keyword evidence="3" id="KW-0677">Repeat</keyword>
<evidence type="ECO:0000259" key="6">
    <source>
        <dbReference type="SMART" id="SM01266"/>
    </source>
</evidence>
<evidence type="ECO:0000313" key="8">
    <source>
        <dbReference type="Proteomes" id="UP000664698"/>
    </source>
</evidence>
<evidence type="ECO:0000256" key="3">
    <source>
        <dbReference type="ARBA" id="ARBA00022737"/>
    </source>
</evidence>
<dbReference type="Gene3D" id="2.160.10.10">
    <property type="entry name" value="Hexapeptide repeat proteins"/>
    <property type="match status" value="1"/>
</dbReference>
<evidence type="ECO:0000313" key="7">
    <source>
        <dbReference type="EMBL" id="MBN7802326.1"/>
    </source>
</evidence>
<dbReference type="Proteomes" id="UP000664698">
    <property type="component" value="Unassembled WGS sequence"/>
</dbReference>